<name>A0ABN3UI47_9ACTN</name>
<organism evidence="4 5">
    <name type="scientific">Actinocorallia aurantiaca</name>
    <dbReference type="NCBI Taxonomy" id="46204"/>
    <lineage>
        <taxon>Bacteria</taxon>
        <taxon>Bacillati</taxon>
        <taxon>Actinomycetota</taxon>
        <taxon>Actinomycetes</taxon>
        <taxon>Streptosporangiales</taxon>
        <taxon>Thermomonosporaceae</taxon>
        <taxon>Actinocorallia</taxon>
    </lineage>
</organism>
<dbReference type="InterPro" id="IPR001647">
    <property type="entry name" value="HTH_TetR"/>
</dbReference>
<gene>
    <name evidence="4" type="ORF">GCM10010439_52960</name>
</gene>
<evidence type="ECO:0000313" key="4">
    <source>
        <dbReference type="EMBL" id="GAA2733289.1"/>
    </source>
</evidence>
<keyword evidence="5" id="KW-1185">Reference proteome</keyword>
<dbReference type="Proteomes" id="UP001501842">
    <property type="component" value="Unassembled WGS sequence"/>
</dbReference>
<dbReference type="Pfam" id="PF00440">
    <property type="entry name" value="TetR_N"/>
    <property type="match status" value="1"/>
</dbReference>
<dbReference type="InterPro" id="IPR050109">
    <property type="entry name" value="HTH-type_TetR-like_transc_reg"/>
</dbReference>
<dbReference type="SUPFAM" id="SSF46689">
    <property type="entry name" value="Homeodomain-like"/>
    <property type="match status" value="1"/>
</dbReference>
<dbReference type="PANTHER" id="PTHR30055:SF226">
    <property type="entry name" value="HTH-TYPE TRANSCRIPTIONAL REGULATOR PKSA"/>
    <property type="match status" value="1"/>
</dbReference>
<dbReference type="PROSITE" id="PS50977">
    <property type="entry name" value="HTH_TETR_2"/>
    <property type="match status" value="1"/>
</dbReference>
<reference evidence="4 5" key="1">
    <citation type="journal article" date="2019" name="Int. J. Syst. Evol. Microbiol.">
        <title>The Global Catalogue of Microorganisms (GCM) 10K type strain sequencing project: providing services to taxonomists for standard genome sequencing and annotation.</title>
        <authorList>
            <consortium name="The Broad Institute Genomics Platform"/>
            <consortium name="The Broad Institute Genome Sequencing Center for Infectious Disease"/>
            <person name="Wu L."/>
            <person name="Ma J."/>
        </authorList>
    </citation>
    <scope>NUCLEOTIDE SEQUENCE [LARGE SCALE GENOMIC DNA]</scope>
    <source>
        <strain evidence="4 5">JCM 8201</strain>
    </source>
</reference>
<accession>A0ABN3UI47</accession>
<feature type="domain" description="HTH tetR-type" evidence="3">
    <location>
        <begin position="33"/>
        <end position="94"/>
    </location>
</feature>
<evidence type="ECO:0000256" key="1">
    <source>
        <dbReference type="ARBA" id="ARBA00023125"/>
    </source>
</evidence>
<dbReference type="RefSeq" id="WP_344453931.1">
    <property type="nucleotide sequence ID" value="NZ_BAAATZ010000025.1"/>
</dbReference>
<dbReference type="Gene3D" id="1.10.357.10">
    <property type="entry name" value="Tetracycline Repressor, domain 2"/>
    <property type="match status" value="1"/>
</dbReference>
<dbReference type="PANTHER" id="PTHR30055">
    <property type="entry name" value="HTH-TYPE TRANSCRIPTIONAL REGULATOR RUTR"/>
    <property type="match status" value="1"/>
</dbReference>
<comment type="caution">
    <text evidence="4">The sequence shown here is derived from an EMBL/GenBank/DDBJ whole genome shotgun (WGS) entry which is preliminary data.</text>
</comment>
<keyword evidence="1 2" id="KW-0238">DNA-binding</keyword>
<dbReference type="InterPro" id="IPR009057">
    <property type="entry name" value="Homeodomain-like_sf"/>
</dbReference>
<sequence>MSEQDWVEGGRERGTLAERAVRRRVASVEETAQADVRALMDAGLELMVAGGGKKGPRVADIVAAAGLSNDSFYRYFAGKDALVAAIVEQGARTVAGYVRHKMDTGAGARERLRAGVTAIMKQASDARLAAETRAVLSNATSMSAGSRHMSVALADSLAESFAGPVAELGAADPVRAARTVATTAVAAMQYHLFKEEVPGEDELEHLVSFLLAGIASR</sequence>
<feature type="DNA-binding region" description="H-T-H motif" evidence="2">
    <location>
        <begin position="57"/>
        <end position="76"/>
    </location>
</feature>
<evidence type="ECO:0000259" key="3">
    <source>
        <dbReference type="PROSITE" id="PS50977"/>
    </source>
</evidence>
<evidence type="ECO:0000256" key="2">
    <source>
        <dbReference type="PROSITE-ProRule" id="PRU00335"/>
    </source>
</evidence>
<protein>
    <recommendedName>
        <fullName evidence="3">HTH tetR-type domain-containing protein</fullName>
    </recommendedName>
</protein>
<dbReference type="Gene3D" id="1.10.10.60">
    <property type="entry name" value="Homeodomain-like"/>
    <property type="match status" value="1"/>
</dbReference>
<evidence type="ECO:0000313" key="5">
    <source>
        <dbReference type="Proteomes" id="UP001501842"/>
    </source>
</evidence>
<proteinExistence type="predicted"/>
<dbReference type="EMBL" id="BAAATZ010000025">
    <property type="protein sequence ID" value="GAA2733289.1"/>
    <property type="molecule type" value="Genomic_DNA"/>
</dbReference>